<evidence type="ECO:0000313" key="1">
    <source>
        <dbReference type="EMBL" id="VAX09028.1"/>
    </source>
</evidence>
<dbReference type="EMBL" id="UOFY01000031">
    <property type="protein sequence ID" value="VAX09028.1"/>
    <property type="molecule type" value="Genomic_DNA"/>
</dbReference>
<protein>
    <recommendedName>
        <fullName evidence="2">Alginate export domain-containing protein</fullName>
    </recommendedName>
</protein>
<sequence length="447" mass="51892">MLYVWFSRSFKAKCLFFAFLLIGIISPTISYAGVSGRLGIMLQNDNRQYIENKYLEEQGDFIFTNKEYALRGGLSFSLRQSIEPSYSSSAGKNKNALYQLFIEKKQKLSPSSSANFALGRIQRVDGLGFYFIDGGNVDVQIKNWMISAYAGKPGRIDNFRSLSGKMISGMDVSTHQSGLDFSGIDALHARLGWQRYRADSGDKQDRINWSLHGSKVKKQFKQLLSSLDIYFKGTWLPETDKAEDVIASINTHWYRKINIRLTHETYQPVSPYLTFREQFYAIYSRGYQKTLAGEFNYQLTKSRRISLRQRHTSREFGVDGYGYSVAYFLRQAAGAQWLFQYDRLDLNIDSTESYYLELNVSLNSRLRGRFGAAMQKQEKYLYGKNDARAFEMYFEKMLHTDLFVKLTSSYIFNSRLEDEYRIGFRLDYYFDDRITDIISKYAGTENP</sequence>
<evidence type="ECO:0008006" key="2">
    <source>
        <dbReference type="Google" id="ProtNLM"/>
    </source>
</evidence>
<dbReference type="AlphaFoldDB" id="A0A3B1BC89"/>
<reference evidence="1" key="1">
    <citation type="submission" date="2018-06" db="EMBL/GenBank/DDBJ databases">
        <authorList>
            <person name="Zhirakovskaya E."/>
        </authorList>
    </citation>
    <scope>NUCLEOTIDE SEQUENCE</scope>
</reference>
<name>A0A3B1BC89_9ZZZZ</name>
<proteinExistence type="predicted"/>
<accession>A0A3B1BC89</accession>
<organism evidence="1">
    <name type="scientific">hydrothermal vent metagenome</name>
    <dbReference type="NCBI Taxonomy" id="652676"/>
    <lineage>
        <taxon>unclassified sequences</taxon>
        <taxon>metagenomes</taxon>
        <taxon>ecological metagenomes</taxon>
    </lineage>
</organism>
<gene>
    <name evidence="1" type="ORF">MNBD_GAMMA25-107</name>
</gene>